<reference evidence="1 2" key="2">
    <citation type="journal article" date="2013" name="Plant Cell Physiol.">
        <title>Rice Annotation Project Database (RAP-DB): an integrative and interactive database for rice genomics.</title>
        <authorList>
            <person name="Sakai H."/>
            <person name="Lee S.S."/>
            <person name="Tanaka T."/>
            <person name="Numa H."/>
            <person name="Kim J."/>
            <person name="Kawahara Y."/>
            <person name="Wakimoto H."/>
            <person name="Yang C.C."/>
            <person name="Iwamoto M."/>
            <person name="Abe T."/>
            <person name="Yamada Y."/>
            <person name="Muto A."/>
            <person name="Inokuchi H."/>
            <person name="Ikemura T."/>
            <person name="Matsumoto T."/>
            <person name="Sasaki T."/>
            <person name="Itoh T."/>
        </authorList>
    </citation>
    <scope>NUCLEOTIDE SEQUENCE [LARGE SCALE GENOMIC DNA]</scope>
    <source>
        <strain evidence="2">cv. Nipponbare</strain>
    </source>
</reference>
<evidence type="ECO:0000313" key="1">
    <source>
        <dbReference type="EMBL" id="BAS84499.1"/>
    </source>
</evidence>
<dbReference type="InParanoid" id="A0A0P0VYA1"/>
<organism evidence="1 2">
    <name type="scientific">Oryza sativa subsp. japonica</name>
    <name type="common">Rice</name>
    <dbReference type="NCBI Taxonomy" id="39947"/>
    <lineage>
        <taxon>Eukaryota</taxon>
        <taxon>Viridiplantae</taxon>
        <taxon>Streptophyta</taxon>
        <taxon>Embryophyta</taxon>
        <taxon>Tracheophyta</taxon>
        <taxon>Spermatophyta</taxon>
        <taxon>Magnoliopsida</taxon>
        <taxon>Liliopsida</taxon>
        <taxon>Poales</taxon>
        <taxon>Poaceae</taxon>
        <taxon>BOP clade</taxon>
        <taxon>Oryzoideae</taxon>
        <taxon>Oryzeae</taxon>
        <taxon>Oryzinae</taxon>
        <taxon>Oryza</taxon>
        <taxon>Oryza sativa</taxon>
    </lineage>
</organism>
<dbReference type="Proteomes" id="UP000059680">
    <property type="component" value="Chromosome 3"/>
</dbReference>
<accession>A0A0P0VYA1</accession>
<sequence length="117" mass="13056">METSNTTCTCLYSRRKCSNAFYTYPSLSNAVFADHQFLTAIASTTAHHRIVWPTSDRFHFQLSWPPLLRRASNECYDENRASRQLGHLAGFEGSLQPSACGNQDLTGSEAPPPMCLP</sequence>
<name>A0A0P0VYA1_ORYSJ</name>
<gene>
    <name evidence="1" type="ordered locus">Os03g0388701</name>
    <name evidence="1" type="ORF">OSNPB_030388701</name>
</gene>
<protein>
    <submittedName>
        <fullName evidence="1">Os03g0388701 protein</fullName>
    </submittedName>
</protein>
<proteinExistence type="predicted"/>
<reference evidence="2" key="1">
    <citation type="journal article" date="2005" name="Nature">
        <title>The map-based sequence of the rice genome.</title>
        <authorList>
            <consortium name="International rice genome sequencing project (IRGSP)"/>
            <person name="Matsumoto T."/>
            <person name="Wu J."/>
            <person name="Kanamori H."/>
            <person name="Katayose Y."/>
            <person name="Fujisawa M."/>
            <person name="Namiki N."/>
            <person name="Mizuno H."/>
            <person name="Yamamoto K."/>
            <person name="Antonio B.A."/>
            <person name="Baba T."/>
            <person name="Sakata K."/>
            <person name="Nagamura Y."/>
            <person name="Aoki H."/>
            <person name="Arikawa K."/>
            <person name="Arita K."/>
            <person name="Bito T."/>
            <person name="Chiden Y."/>
            <person name="Fujitsuka N."/>
            <person name="Fukunaka R."/>
            <person name="Hamada M."/>
            <person name="Harada C."/>
            <person name="Hayashi A."/>
            <person name="Hijishita S."/>
            <person name="Honda M."/>
            <person name="Hosokawa S."/>
            <person name="Ichikawa Y."/>
            <person name="Idonuma A."/>
            <person name="Iijima M."/>
            <person name="Ikeda M."/>
            <person name="Ikeno M."/>
            <person name="Ito K."/>
            <person name="Ito S."/>
            <person name="Ito T."/>
            <person name="Ito Y."/>
            <person name="Ito Y."/>
            <person name="Iwabuchi A."/>
            <person name="Kamiya K."/>
            <person name="Karasawa W."/>
            <person name="Kurita K."/>
            <person name="Katagiri S."/>
            <person name="Kikuta A."/>
            <person name="Kobayashi H."/>
            <person name="Kobayashi N."/>
            <person name="Machita K."/>
            <person name="Maehara T."/>
            <person name="Masukawa M."/>
            <person name="Mizubayashi T."/>
            <person name="Mukai Y."/>
            <person name="Nagasaki H."/>
            <person name="Nagata Y."/>
            <person name="Naito S."/>
            <person name="Nakashima M."/>
            <person name="Nakama Y."/>
            <person name="Nakamichi Y."/>
            <person name="Nakamura M."/>
            <person name="Meguro A."/>
            <person name="Negishi M."/>
            <person name="Ohta I."/>
            <person name="Ohta T."/>
            <person name="Okamoto M."/>
            <person name="Ono N."/>
            <person name="Saji S."/>
            <person name="Sakaguchi M."/>
            <person name="Sakai K."/>
            <person name="Shibata M."/>
            <person name="Shimokawa T."/>
            <person name="Song J."/>
            <person name="Takazaki Y."/>
            <person name="Terasawa K."/>
            <person name="Tsugane M."/>
            <person name="Tsuji K."/>
            <person name="Ueda S."/>
            <person name="Waki K."/>
            <person name="Yamagata H."/>
            <person name="Yamamoto M."/>
            <person name="Yamamoto S."/>
            <person name="Yamane H."/>
            <person name="Yoshiki S."/>
            <person name="Yoshihara R."/>
            <person name="Yukawa K."/>
            <person name="Zhong H."/>
            <person name="Yano M."/>
            <person name="Yuan Q."/>
            <person name="Ouyang S."/>
            <person name="Liu J."/>
            <person name="Jones K.M."/>
            <person name="Gansberger K."/>
            <person name="Moffat K."/>
            <person name="Hill J."/>
            <person name="Bera J."/>
            <person name="Fadrosh D."/>
            <person name="Jin S."/>
            <person name="Johri S."/>
            <person name="Kim M."/>
            <person name="Overton L."/>
            <person name="Reardon M."/>
            <person name="Tsitrin T."/>
            <person name="Vuong H."/>
            <person name="Weaver B."/>
            <person name="Ciecko A."/>
            <person name="Tallon L."/>
            <person name="Jackson J."/>
            <person name="Pai G."/>
            <person name="Aken S.V."/>
            <person name="Utterback T."/>
            <person name="Reidmuller S."/>
            <person name="Feldblyum T."/>
            <person name="Hsiao J."/>
            <person name="Zismann V."/>
            <person name="Iobst S."/>
            <person name="de Vazeille A.R."/>
            <person name="Buell C.R."/>
            <person name="Ying K."/>
            <person name="Li Y."/>
            <person name="Lu T."/>
            <person name="Huang Y."/>
            <person name="Zhao Q."/>
            <person name="Feng Q."/>
            <person name="Zhang L."/>
            <person name="Zhu J."/>
            <person name="Weng Q."/>
            <person name="Mu J."/>
            <person name="Lu Y."/>
            <person name="Fan D."/>
            <person name="Liu Y."/>
            <person name="Guan J."/>
            <person name="Zhang Y."/>
            <person name="Yu S."/>
            <person name="Liu X."/>
            <person name="Zhang Y."/>
            <person name="Hong G."/>
            <person name="Han B."/>
            <person name="Choisne N."/>
            <person name="Demange N."/>
            <person name="Orjeda G."/>
            <person name="Samain S."/>
            <person name="Cattolico L."/>
            <person name="Pelletier E."/>
            <person name="Couloux A."/>
            <person name="Segurens B."/>
            <person name="Wincker P."/>
            <person name="D'Hont A."/>
            <person name="Scarpelli C."/>
            <person name="Weissenbach J."/>
            <person name="Salanoubat M."/>
            <person name="Quetier F."/>
            <person name="Yu Y."/>
            <person name="Kim H.R."/>
            <person name="Rambo T."/>
            <person name="Currie J."/>
            <person name="Collura K."/>
            <person name="Luo M."/>
            <person name="Yang T."/>
            <person name="Ammiraju J.S.S."/>
            <person name="Engler F."/>
            <person name="Soderlund C."/>
            <person name="Wing R.A."/>
            <person name="Palmer L.E."/>
            <person name="de la Bastide M."/>
            <person name="Spiegel L."/>
            <person name="Nascimento L."/>
            <person name="Zutavern T."/>
            <person name="O'Shaughnessy A."/>
            <person name="Dike S."/>
            <person name="Dedhia N."/>
            <person name="Preston R."/>
            <person name="Balija V."/>
            <person name="McCombie W.R."/>
            <person name="Chow T."/>
            <person name="Chen H."/>
            <person name="Chung M."/>
            <person name="Chen C."/>
            <person name="Shaw J."/>
            <person name="Wu H."/>
            <person name="Hsiao K."/>
            <person name="Chao Y."/>
            <person name="Chu M."/>
            <person name="Cheng C."/>
            <person name="Hour A."/>
            <person name="Lee P."/>
            <person name="Lin S."/>
            <person name="Lin Y."/>
            <person name="Liou J."/>
            <person name="Liu S."/>
            <person name="Hsing Y."/>
            <person name="Raghuvanshi S."/>
            <person name="Mohanty A."/>
            <person name="Bharti A.K."/>
            <person name="Gaur A."/>
            <person name="Gupta V."/>
            <person name="Kumar D."/>
            <person name="Ravi V."/>
            <person name="Vij S."/>
            <person name="Kapur A."/>
            <person name="Khurana P."/>
            <person name="Khurana P."/>
            <person name="Khurana J.P."/>
            <person name="Tyagi A.K."/>
            <person name="Gaikwad K."/>
            <person name="Singh A."/>
            <person name="Dalal V."/>
            <person name="Srivastava S."/>
            <person name="Dixit A."/>
            <person name="Pal A.K."/>
            <person name="Ghazi I.A."/>
            <person name="Yadav M."/>
            <person name="Pandit A."/>
            <person name="Bhargava A."/>
            <person name="Sureshbabu K."/>
            <person name="Batra K."/>
            <person name="Sharma T.R."/>
            <person name="Mohapatra T."/>
            <person name="Singh N.K."/>
            <person name="Messing J."/>
            <person name="Nelson A.B."/>
            <person name="Fuks G."/>
            <person name="Kavchok S."/>
            <person name="Keizer G."/>
            <person name="Linton E."/>
            <person name="Llaca V."/>
            <person name="Song R."/>
            <person name="Tanyolac B."/>
            <person name="Young S."/>
            <person name="Ho-Il K."/>
            <person name="Hahn J.H."/>
            <person name="Sangsakoo G."/>
            <person name="Vanavichit A."/>
            <person name="de Mattos Luiz.A.T."/>
            <person name="Zimmer P.D."/>
            <person name="Malone G."/>
            <person name="Dellagostin O."/>
            <person name="de Oliveira A.C."/>
            <person name="Bevan M."/>
            <person name="Bancroft I."/>
            <person name="Minx P."/>
            <person name="Cordum H."/>
            <person name="Wilson R."/>
            <person name="Cheng Z."/>
            <person name="Jin W."/>
            <person name="Jiang J."/>
            <person name="Leong S.A."/>
            <person name="Iwama H."/>
            <person name="Gojobori T."/>
            <person name="Itoh T."/>
            <person name="Niimura Y."/>
            <person name="Fujii Y."/>
            <person name="Habara T."/>
            <person name="Sakai H."/>
            <person name="Sato Y."/>
            <person name="Wilson G."/>
            <person name="Kumar K."/>
            <person name="McCouch S."/>
            <person name="Juretic N."/>
            <person name="Hoen D."/>
            <person name="Wright S."/>
            <person name="Bruskiewich R."/>
            <person name="Bureau T."/>
            <person name="Miyao A."/>
            <person name="Hirochika H."/>
            <person name="Nishikawa T."/>
            <person name="Kadowaki K."/>
            <person name="Sugiura M."/>
            <person name="Burr B."/>
            <person name="Sasaki T."/>
        </authorList>
    </citation>
    <scope>NUCLEOTIDE SEQUENCE [LARGE SCALE GENOMIC DNA]</scope>
    <source>
        <strain evidence="2">cv. Nipponbare</strain>
    </source>
</reference>
<reference evidence="1 2" key="3">
    <citation type="journal article" date="2013" name="Rice">
        <title>Improvement of the Oryza sativa Nipponbare reference genome using next generation sequence and optical map data.</title>
        <authorList>
            <person name="Kawahara Y."/>
            <person name="de la Bastide M."/>
            <person name="Hamilton J.P."/>
            <person name="Kanamori H."/>
            <person name="McCombie W.R."/>
            <person name="Ouyang S."/>
            <person name="Schwartz D.C."/>
            <person name="Tanaka T."/>
            <person name="Wu J."/>
            <person name="Zhou S."/>
            <person name="Childs K.L."/>
            <person name="Davidson R.M."/>
            <person name="Lin H."/>
            <person name="Quesada-Ocampo L."/>
            <person name="Vaillancourt B."/>
            <person name="Sakai H."/>
            <person name="Lee S.S."/>
            <person name="Kim J."/>
            <person name="Numa H."/>
            <person name="Itoh T."/>
            <person name="Buell C.R."/>
            <person name="Matsumoto T."/>
        </authorList>
    </citation>
    <scope>NUCLEOTIDE SEQUENCE [LARGE SCALE GENOMIC DNA]</scope>
    <source>
        <strain evidence="2">cv. Nipponbare</strain>
    </source>
</reference>
<dbReference type="EMBL" id="AP014959">
    <property type="protein sequence ID" value="BAS84499.1"/>
    <property type="molecule type" value="Genomic_DNA"/>
</dbReference>
<evidence type="ECO:0000313" key="2">
    <source>
        <dbReference type="Proteomes" id="UP000059680"/>
    </source>
</evidence>
<keyword evidence="2" id="KW-1185">Reference proteome</keyword>
<dbReference type="AlphaFoldDB" id="A0A0P0VYA1"/>
<dbReference type="PaxDb" id="39947-A0A0P0VYA1"/>